<evidence type="ECO:0000313" key="1">
    <source>
        <dbReference type="EMBL" id="VUX54833.1"/>
    </source>
</evidence>
<organism evidence="1">
    <name type="scientific">uncultured Woeseiaceae bacterium</name>
    <dbReference type="NCBI Taxonomy" id="1983305"/>
    <lineage>
        <taxon>Bacteria</taxon>
        <taxon>Pseudomonadati</taxon>
        <taxon>Pseudomonadota</taxon>
        <taxon>Gammaproteobacteria</taxon>
        <taxon>Woeseiales</taxon>
        <taxon>Woeseiaceae</taxon>
        <taxon>environmental samples</taxon>
    </lineage>
</organism>
<evidence type="ECO:0008006" key="2">
    <source>
        <dbReference type="Google" id="ProtNLM"/>
    </source>
</evidence>
<dbReference type="EMBL" id="LR633966">
    <property type="protein sequence ID" value="VUX54833.1"/>
    <property type="molecule type" value="Genomic_DNA"/>
</dbReference>
<reference evidence="1" key="1">
    <citation type="submission" date="2019-07" db="EMBL/GenBank/DDBJ databases">
        <authorList>
            <person name="Weber M."/>
            <person name="Kostadinov I."/>
            <person name="Kostadinov D I."/>
        </authorList>
    </citation>
    <scope>NUCLEOTIDE SEQUENCE</scope>
    <source>
        <strain evidence="1">Gfbio:sag-sample-b02:053724c1-46a9-4a36-b237-ea2bf867836b</strain>
    </source>
</reference>
<sequence>MDHAWGSTEEALLLPMVAIATGIQCIEKHLTLDPLLELEDNVSL</sequence>
<dbReference type="AlphaFoldDB" id="A0A7D9H648"/>
<protein>
    <recommendedName>
        <fullName evidence="2">N-acetylneuraminic acid synthase N-terminal domain-containing protein</fullName>
    </recommendedName>
</protein>
<proteinExistence type="predicted"/>
<name>A0A7D9H648_9GAMM</name>
<gene>
    <name evidence="1" type="ORF">JTBB02_V1_10012</name>
</gene>
<accession>A0A7D9H648</accession>